<proteinExistence type="inferred from homology"/>
<evidence type="ECO:0000256" key="11">
    <source>
        <dbReference type="ARBA" id="ARBA00023242"/>
    </source>
</evidence>
<evidence type="ECO:0000256" key="8">
    <source>
        <dbReference type="ARBA" id="ARBA00023125"/>
    </source>
</evidence>
<dbReference type="PANTHER" id="PTHR12604">
    <property type="entry name" value="KU AUTOANTIGEN DNA HELICASE"/>
    <property type="match status" value="1"/>
</dbReference>
<dbReference type="AlphaFoldDB" id="A0A0N5AYJ3"/>
<dbReference type="NCBIfam" id="TIGR00578">
    <property type="entry name" value="ku70"/>
    <property type="match status" value="1"/>
</dbReference>
<dbReference type="PANTHER" id="PTHR12604:SF2">
    <property type="entry name" value="X-RAY REPAIR CROSS-COMPLEMENTING PROTEIN 6"/>
    <property type="match status" value="1"/>
</dbReference>
<keyword evidence="11" id="KW-0539">Nucleus</keyword>
<keyword evidence="4" id="KW-0227">DNA damage</keyword>
<keyword evidence="9" id="KW-0233">DNA recombination</keyword>
<evidence type="ECO:0000256" key="9">
    <source>
        <dbReference type="ARBA" id="ARBA00023172"/>
    </source>
</evidence>
<evidence type="ECO:0000313" key="16">
    <source>
        <dbReference type="WBParaSite" id="SMUV_0001003501-mRNA-1"/>
    </source>
</evidence>
<dbReference type="GO" id="GO:0006310">
    <property type="term" value="P:DNA recombination"/>
    <property type="evidence" value="ECO:0007669"/>
    <property type="project" value="UniProtKB-KW"/>
</dbReference>
<dbReference type="SMART" id="SM00559">
    <property type="entry name" value="Ku78"/>
    <property type="match status" value="1"/>
</dbReference>
<dbReference type="Proteomes" id="UP000046393">
    <property type="component" value="Unplaced"/>
</dbReference>
<keyword evidence="3" id="KW-0547">Nucleotide-binding</keyword>
<dbReference type="InterPro" id="IPR005161">
    <property type="entry name" value="Ku_N"/>
</dbReference>
<dbReference type="InterPro" id="IPR036465">
    <property type="entry name" value="vWFA_dom_sf"/>
</dbReference>
<dbReference type="STRING" id="451379.A0A0N5AYJ3"/>
<dbReference type="GO" id="GO:0003684">
    <property type="term" value="F:damaged DNA binding"/>
    <property type="evidence" value="ECO:0007669"/>
    <property type="project" value="InterPro"/>
</dbReference>
<dbReference type="InterPro" id="IPR027388">
    <property type="entry name" value="Ku70_bridge/pillars_dom_sf"/>
</dbReference>
<dbReference type="GO" id="GO:0003678">
    <property type="term" value="F:DNA helicase activity"/>
    <property type="evidence" value="ECO:0007669"/>
    <property type="project" value="InterPro"/>
</dbReference>
<feature type="transmembrane region" description="Helical" evidence="13">
    <location>
        <begin position="228"/>
        <end position="253"/>
    </location>
</feature>
<comment type="similarity">
    <text evidence="2">Belongs to the ku70 family.</text>
</comment>
<evidence type="ECO:0000256" key="12">
    <source>
        <dbReference type="SAM" id="MobiDB-lite"/>
    </source>
</evidence>
<dbReference type="Gene3D" id="4.10.970.10">
    <property type="entry name" value="Ku70, bridge and pillars"/>
    <property type="match status" value="1"/>
</dbReference>
<feature type="domain" description="Ku" evidence="14">
    <location>
        <begin position="330"/>
        <end position="484"/>
    </location>
</feature>
<evidence type="ECO:0000256" key="3">
    <source>
        <dbReference type="ARBA" id="ARBA00022741"/>
    </source>
</evidence>
<dbReference type="GO" id="GO:0043564">
    <property type="term" value="C:Ku70:Ku80 complex"/>
    <property type="evidence" value="ECO:0007669"/>
    <property type="project" value="InterPro"/>
</dbReference>
<evidence type="ECO:0000256" key="7">
    <source>
        <dbReference type="ARBA" id="ARBA00022840"/>
    </source>
</evidence>
<dbReference type="InterPro" id="IPR006165">
    <property type="entry name" value="Ku70"/>
</dbReference>
<organism evidence="15 16">
    <name type="scientific">Syphacia muris</name>
    <dbReference type="NCBI Taxonomy" id="451379"/>
    <lineage>
        <taxon>Eukaryota</taxon>
        <taxon>Metazoa</taxon>
        <taxon>Ecdysozoa</taxon>
        <taxon>Nematoda</taxon>
        <taxon>Chromadorea</taxon>
        <taxon>Rhabditida</taxon>
        <taxon>Spirurina</taxon>
        <taxon>Oxyuridomorpha</taxon>
        <taxon>Oxyuroidea</taxon>
        <taxon>Oxyuridae</taxon>
        <taxon>Syphacia</taxon>
    </lineage>
</organism>
<evidence type="ECO:0000256" key="5">
    <source>
        <dbReference type="ARBA" id="ARBA00022801"/>
    </source>
</evidence>
<dbReference type="WBParaSite" id="SMUV_0001003501-mRNA-1">
    <property type="protein sequence ID" value="SMUV_0001003501-mRNA-1"/>
    <property type="gene ID" value="SMUV_0001003501"/>
</dbReference>
<dbReference type="InterPro" id="IPR005160">
    <property type="entry name" value="Ku_C"/>
</dbReference>
<dbReference type="Pfam" id="PF02735">
    <property type="entry name" value="Ku"/>
    <property type="match status" value="1"/>
</dbReference>
<dbReference type="InterPro" id="IPR016194">
    <property type="entry name" value="SPOC-like_C_dom_sf"/>
</dbReference>
<dbReference type="Gene3D" id="2.40.290.10">
    <property type="match status" value="1"/>
</dbReference>
<dbReference type="GO" id="GO:0016787">
    <property type="term" value="F:hydrolase activity"/>
    <property type="evidence" value="ECO:0007669"/>
    <property type="project" value="UniProtKB-KW"/>
</dbReference>
<protein>
    <submittedName>
        <fullName evidence="16">Ku domain-containing protein</fullName>
    </submittedName>
</protein>
<name>A0A0N5AYJ3_9BILA</name>
<dbReference type="GO" id="GO:0006303">
    <property type="term" value="P:double-strand break repair via nonhomologous end joining"/>
    <property type="evidence" value="ECO:0007669"/>
    <property type="project" value="InterPro"/>
</dbReference>
<dbReference type="Gene3D" id="1.10.720.30">
    <property type="entry name" value="SAP domain"/>
    <property type="match status" value="1"/>
</dbReference>
<dbReference type="InterPro" id="IPR006164">
    <property type="entry name" value="DNA_bd_Ku70/Ku80"/>
</dbReference>
<dbReference type="Pfam" id="PF03731">
    <property type="entry name" value="Ku_N"/>
    <property type="match status" value="1"/>
</dbReference>
<evidence type="ECO:0000256" key="1">
    <source>
        <dbReference type="ARBA" id="ARBA00004123"/>
    </source>
</evidence>
<dbReference type="GO" id="GO:0042162">
    <property type="term" value="F:telomeric DNA binding"/>
    <property type="evidence" value="ECO:0007669"/>
    <property type="project" value="InterPro"/>
</dbReference>
<keyword evidence="13" id="KW-0472">Membrane</keyword>
<dbReference type="InterPro" id="IPR036361">
    <property type="entry name" value="SAP_dom_sf"/>
</dbReference>
<dbReference type="Gene3D" id="1.10.1600.10">
    <property type="match status" value="1"/>
</dbReference>
<keyword evidence="5" id="KW-0378">Hydrolase</keyword>
<dbReference type="InterPro" id="IPR047087">
    <property type="entry name" value="KU70_core_dom"/>
</dbReference>
<evidence type="ECO:0000256" key="4">
    <source>
        <dbReference type="ARBA" id="ARBA00022763"/>
    </source>
</evidence>
<evidence type="ECO:0000259" key="14">
    <source>
        <dbReference type="SMART" id="SM00559"/>
    </source>
</evidence>
<keyword evidence="7" id="KW-0067">ATP-binding</keyword>
<keyword evidence="8" id="KW-0238">DNA-binding</keyword>
<sequence length="654" mass="74513">MDDSFDDDLDGAYLLADAGKKCTVYVVDGSVKMFEKLDDGDDDGCTFRRAIKIIRLQMVNKALTSKDEYTACVFINSANKSNDVEHVYVWQDTDIINGERVQQVDQLLKSDDIHAAFKKICGGHGKSNYSEVLFLCIRKINSKRYYSHIFHINAYFKNEILFKICFSSPKFQKRVVYLFTNESNPFDKDQQHLLSASKNAEDLLHHAAEFAIFPLLAETEESTFNYDILVIIKINIIAVLKYVLLIFYFYFGFDSKLKKSVRLCFSIPRKQYARRTISSIPFDLGGGVKFAVGIYSLMRQEKLPTPLMLDAEDNVPVQRSSIYVDKNTDEELPLLGEEIKAIKEIGGAEAVMTADEIERIRRICPPGLLLLGFKSLSSLKLSHHVRSSQYVFPQETSVAGSTHIYRALWEACLRLGKMIVCRYTQKENTPPKLVVLVPQGSTVDSNKDGKPNLTNKFIYPGFHLVYLPFMEDKRDLTEQMTHPSGTWPIANSEQISAARDFIRRLTVSYHPEKFSNPVLQKHYKVIEGLALNSEEIPEVVDQTQPYFALEAFQKRVEKELARFRELTLPDGYNPEAKNFSKSRKAPDTDTEVKKKQKRVDTSNFTLEDFASRKMLSSLTVAELKAKALDANIPFNSKCKKSDLITAINSHYGIK</sequence>
<dbReference type="SUPFAM" id="SSF53300">
    <property type="entry name" value="vWA-like"/>
    <property type="match status" value="1"/>
</dbReference>
<accession>A0A0N5AYJ3</accession>
<dbReference type="GO" id="GO:0003690">
    <property type="term" value="F:double-stranded DNA binding"/>
    <property type="evidence" value="ECO:0007669"/>
    <property type="project" value="TreeGrafter"/>
</dbReference>
<keyword evidence="13" id="KW-0812">Transmembrane</keyword>
<feature type="region of interest" description="Disordered" evidence="12">
    <location>
        <begin position="574"/>
        <end position="597"/>
    </location>
</feature>
<keyword evidence="6" id="KW-0347">Helicase</keyword>
<dbReference type="GO" id="GO:0005524">
    <property type="term" value="F:ATP binding"/>
    <property type="evidence" value="ECO:0007669"/>
    <property type="project" value="UniProtKB-KW"/>
</dbReference>
<dbReference type="Gene3D" id="3.40.50.410">
    <property type="entry name" value="von Willebrand factor, type A domain"/>
    <property type="match status" value="1"/>
</dbReference>
<keyword evidence="10" id="KW-0234">DNA repair</keyword>
<keyword evidence="13" id="KW-1133">Transmembrane helix</keyword>
<feature type="compositionally biased region" description="Basic and acidic residues" evidence="12">
    <location>
        <begin position="584"/>
        <end position="593"/>
    </location>
</feature>
<evidence type="ECO:0000256" key="10">
    <source>
        <dbReference type="ARBA" id="ARBA00023204"/>
    </source>
</evidence>
<evidence type="ECO:0000313" key="15">
    <source>
        <dbReference type="Proteomes" id="UP000046393"/>
    </source>
</evidence>
<dbReference type="Pfam" id="PF03730">
    <property type="entry name" value="Ku_C"/>
    <property type="match status" value="1"/>
</dbReference>
<reference evidence="16" key="1">
    <citation type="submission" date="2017-02" db="UniProtKB">
        <authorList>
            <consortium name="WormBaseParasite"/>
        </authorList>
    </citation>
    <scope>IDENTIFICATION</scope>
</reference>
<dbReference type="PIRSF" id="PIRSF003033">
    <property type="entry name" value="Ku70"/>
    <property type="match status" value="1"/>
</dbReference>
<dbReference type="CDD" id="cd00788">
    <property type="entry name" value="KU70"/>
    <property type="match status" value="1"/>
</dbReference>
<dbReference type="SUPFAM" id="SSF100939">
    <property type="entry name" value="SPOC domain-like"/>
    <property type="match status" value="1"/>
</dbReference>
<dbReference type="GO" id="GO:0000723">
    <property type="term" value="P:telomere maintenance"/>
    <property type="evidence" value="ECO:0007669"/>
    <property type="project" value="InterPro"/>
</dbReference>
<comment type="subcellular location">
    <subcellularLocation>
        <location evidence="1">Nucleus</location>
    </subcellularLocation>
</comment>
<evidence type="ECO:0000256" key="13">
    <source>
        <dbReference type="SAM" id="Phobius"/>
    </source>
</evidence>
<evidence type="ECO:0000256" key="2">
    <source>
        <dbReference type="ARBA" id="ARBA00005240"/>
    </source>
</evidence>
<keyword evidence="15" id="KW-1185">Reference proteome</keyword>
<evidence type="ECO:0000256" key="6">
    <source>
        <dbReference type="ARBA" id="ARBA00022806"/>
    </source>
</evidence>